<comment type="caution">
    <text evidence="1">The sequence shown here is derived from an EMBL/GenBank/DDBJ whole genome shotgun (WGS) entry which is preliminary data.</text>
</comment>
<dbReference type="EMBL" id="BGPR01021308">
    <property type="protein sequence ID" value="GBN86477.1"/>
    <property type="molecule type" value="Genomic_DNA"/>
</dbReference>
<evidence type="ECO:0000313" key="1">
    <source>
        <dbReference type="EMBL" id="GBN86477.1"/>
    </source>
</evidence>
<sequence>MSSVRTGLNPWLSSAASLHQFSPLTLTEFILFQNAHSRTLGHSALHEADAERLTLQNPGVICWNIGTFFRSLRSSKILDNTGESYQENSCWNIGTFRSLPQF</sequence>
<evidence type="ECO:0000313" key="2">
    <source>
        <dbReference type="Proteomes" id="UP000499080"/>
    </source>
</evidence>
<reference evidence="1 2" key="1">
    <citation type="journal article" date="2019" name="Sci. Rep.">
        <title>Orb-weaving spider Araneus ventricosus genome elucidates the spidroin gene catalogue.</title>
        <authorList>
            <person name="Kono N."/>
            <person name="Nakamura H."/>
            <person name="Ohtoshi R."/>
            <person name="Moran D.A.P."/>
            <person name="Shinohara A."/>
            <person name="Yoshida Y."/>
            <person name="Fujiwara M."/>
            <person name="Mori M."/>
            <person name="Tomita M."/>
            <person name="Arakawa K."/>
        </authorList>
    </citation>
    <scope>NUCLEOTIDE SEQUENCE [LARGE SCALE GENOMIC DNA]</scope>
</reference>
<name>A0A4Y2SEI6_ARAVE</name>
<proteinExistence type="predicted"/>
<organism evidence="1 2">
    <name type="scientific">Araneus ventricosus</name>
    <name type="common">Orbweaver spider</name>
    <name type="synonym">Epeira ventricosa</name>
    <dbReference type="NCBI Taxonomy" id="182803"/>
    <lineage>
        <taxon>Eukaryota</taxon>
        <taxon>Metazoa</taxon>
        <taxon>Ecdysozoa</taxon>
        <taxon>Arthropoda</taxon>
        <taxon>Chelicerata</taxon>
        <taxon>Arachnida</taxon>
        <taxon>Araneae</taxon>
        <taxon>Araneomorphae</taxon>
        <taxon>Entelegynae</taxon>
        <taxon>Araneoidea</taxon>
        <taxon>Araneidae</taxon>
        <taxon>Araneus</taxon>
    </lineage>
</organism>
<gene>
    <name evidence="1" type="ORF">AVEN_154351_1</name>
</gene>
<accession>A0A4Y2SEI6</accession>
<protein>
    <submittedName>
        <fullName evidence="1">Uncharacterized protein</fullName>
    </submittedName>
</protein>
<keyword evidence="2" id="KW-1185">Reference proteome</keyword>
<dbReference type="AlphaFoldDB" id="A0A4Y2SEI6"/>
<dbReference type="Proteomes" id="UP000499080">
    <property type="component" value="Unassembled WGS sequence"/>
</dbReference>